<name>A0A6L8MPI9_9BURK</name>
<organism evidence="9 10">
    <name type="scientific">Duganella lactea</name>
    <dbReference type="NCBI Taxonomy" id="2692173"/>
    <lineage>
        <taxon>Bacteria</taxon>
        <taxon>Pseudomonadati</taxon>
        <taxon>Pseudomonadota</taxon>
        <taxon>Betaproteobacteria</taxon>
        <taxon>Burkholderiales</taxon>
        <taxon>Oxalobacteraceae</taxon>
        <taxon>Telluria group</taxon>
        <taxon>Duganella</taxon>
    </lineage>
</organism>
<feature type="domain" description="Peptidase M16 C-terminal" evidence="8">
    <location>
        <begin position="213"/>
        <end position="394"/>
    </location>
</feature>
<dbReference type="Proteomes" id="UP000474565">
    <property type="component" value="Unassembled WGS sequence"/>
</dbReference>
<evidence type="ECO:0000259" key="7">
    <source>
        <dbReference type="Pfam" id="PF00675"/>
    </source>
</evidence>
<dbReference type="PANTHER" id="PTHR43690">
    <property type="entry name" value="NARDILYSIN"/>
    <property type="match status" value="1"/>
</dbReference>
<gene>
    <name evidence="9" type="ORF">GTP44_05910</name>
</gene>
<dbReference type="InterPro" id="IPR011765">
    <property type="entry name" value="Pept_M16_N"/>
</dbReference>
<dbReference type="GO" id="GO:0008237">
    <property type="term" value="F:metallopeptidase activity"/>
    <property type="evidence" value="ECO:0007669"/>
    <property type="project" value="UniProtKB-KW"/>
</dbReference>
<evidence type="ECO:0000313" key="9">
    <source>
        <dbReference type="EMBL" id="MYM81488.1"/>
    </source>
</evidence>
<dbReference type="Gene3D" id="3.30.830.10">
    <property type="entry name" value="Metalloenzyme, LuxS/M16 peptidase-like"/>
    <property type="match status" value="4"/>
</dbReference>
<protein>
    <submittedName>
        <fullName evidence="9">Insulinase family protein</fullName>
    </submittedName>
</protein>
<dbReference type="Pfam" id="PF05193">
    <property type="entry name" value="Peptidase_M16_C"/>
    <property type="match status" value="2"/>
</dbReference>
<keyword evidence="2" id="KW-0645">Protease</keyword>
<keyword evidence="6" id="KW-0732">Signal</keyword>
<evidence type="ECO:0000256" key="4">
    <source>
        <dbReference type="ARBA" id="ARBA00022833"/>
    </source>
</evidence>
<dbReference type="GO" id="GO:0006508">
    <property type="term" value="P:proteolysis"/>
    <property type="evidence" value="ECO:0007669"/>
    <property type="project" value="UniProtKB-KW"/>
</dbReference>
<keyword evidence="3" id="KW-0378">Hydrolase</keyword>
<reference evidence="9 10" key="1">
    <citation type="submission" date="2019-12" db="EMBL/GenBank/DDBJ databases">
        <title>Novel species isolated from a subtropical stream in China.</title>
        <authorList>
            <person name="Lu H."/>
        </authorList>
    </citation>
    <scope>NUCLEOTIDE SEQUENCE [LARGE SCALE GENOMIC DNA]</scope>
    <source>
        <strain evidence="9 10">FT50W</strain>
    </source>
</reference>
<sequence length="941" mass="104242">MKLITLRLVSGAALLAWSLLAYADTLPPLKLSDQIPVGPQVKVGKLANGLMYYIHPNGRPEKKLELRLVVKAGSILEDDDQQGLAHFTEHMAFNGSTHFKRNELVSYLQSIGVKFGADLNAYTSFDETVYILPIPTDKNEIVEQGFQVLEDWAHGLSFNDADIDSERGIVLEELRLGKGVDDRMNKVVLPKVLNGSRYAQRMPIGKEEVIKHFKYDAIKRFYRDWYRPDLMAMVVVGDIEPAEAQRLIEQHFSKLKNPANPRPRTYAKIPQQQKSEGIVFTDKEVSANTVYIRYPIQSWPAGETIADYRQKLIEGMYSFILSQRMYELTQQADPPFLQGGSGMNKIVRGYRSFGAGAVLGKGGATPAINALVEEDQRARQYGFTESEVERAKKGMLRNYERIYNERDKSDSSGYAAEYIRNFLEQETIPGTAAEYRYATELIPGITVQEVNAAVRAAIPVNQSKLVIYSGTDKPGVTPPKAAQLLATATAAEKIAVKPLADKVYASQLMPKLPQAGSIVSETVNAKIGTTELTLSNGVKVVLKPTDFNNDQVILGGLRYGGWSLLPDSDVFAAHYASSIVGQMGVLNYSPNDLVKVLAGKSVSSSAQVSSLNESVGGSSGSSDVEAMLQLVYLQMTQPRKDAAIYSAYVGRQRELAQNNLARPESVFYDTVTATLYNNNPRVLRAAKPADFDKLVLDRVLDIYNSRMSSARDFTFFIVGSFDVEKIKPLIATYLASLPVGEIPVAFRDEGVRPIKGVVKKEVHAGSEPKSTISLSFTGEVAYSRAARMRLQALVEVMNIKLIETLREKMGAMYSGGMSGTMNRIPYGNYSISATLPCAPENVDKVLAATFAEIDKIKRQGVDEADLNKVKASWIKGYRKGMRENGYWMASLQNAFFNNNNPEDILAYESRVNALTAADLQEAAQRYFDTNNYLQVVLYPEK</sequence>
<comment type="caution">
    <text evidence="9">The sequence shown here is derived from an EMBL/GenBank/DDBJ whole genome shotgun (WGS) entry which is preliminary data.</text>
</comment>
<dbReference type="SUPFAM" id="SSF63411">
    <property type="entry name" value="LuxS/MPP-like metallohydrolase"/>
    <property type="match status" value="4"/>
</dbReference>
<proteinExistence type="inferred from homology"/>
<comment type="similarity">
    <text evidence="1">Belongs to the peptidase M16 family.</text>
</comment>
<dbReference type="PANTHER" id="PTHR43690:SF34">
    <property type="entry name" value="ZINC PROTEASE PQQL-LIKE"/>
    <property type="match status" value="1"/>
</dbReference>
<keyword evidence="5" id="KW-0482">Metalloprotease</keyword>
<evidence type="ECO:0000259" key="8">
    <source>
        <dbReference type="Pfam" id="PF05193"/>
    </source>
</evidence>
<evidence type="ECO:0000256" key="3">
    <source>
        <dbReference type="ARBA" id="ARBA00022801"/>
    </source>
</evidence>
<evidence type="ECO:0000313" key="10">
    <source>
        <dbReference type="Proteomes" id="UP000474565"/>
    </source>
</evidence>
<feature type="domain" description="Peptidase M16 N-terminal" evidence="7">
    <location>
        <begin position="60"/>
        <end position="175"/>
    </location>
</feature>
<feature type="signal peptide" evidence="6">
    <location>
        <begin position="1"/>
        <end position="23"/>
    </location>
</feature>
<dbReference type="RefSeq" id="WP_161018704.1">
    <property type="nucleotide sequence ID" value="NZ_WWCP01000004.1"/>
</dbReference>
<dbReference type="InterPro" id="IPR007863">
    <property type="entry name" value="Peptidase_M16_C"/>
</dbReference>
<evidence type="ECO:0000256" key="1">
    <source>
        <dbReference type="ARBA" id="ARBA00007261"/>
    </source>
</evidence>
<dbReference type="GO" id="GO:0046872">
    <property type="term" value="F:metal ion binding"/>
    <property type="evidence" value="ECO:0007669"/>
    <property type="project" value="InterPro"/>
</dbReference>
<evidence type="ECO:0000256" key="2">
    <source>
        <dbReference type="ARBA" id="ARBA00022670"/>
    </source>
</evidence>
<keyword evidence="4" id="KW-0862">Zinc</keyword>
<dbReference type="Pfam" id="PF00675">
    <property type="entry name" value="Peptidase_M16"/>
    <property type="match status" value="1"/>
</dbReference>
<feature type="chain" id="PRO_5026924941" evidence="6">
    <location>
        <begin position="24"/>
        <end position="941"/>
    </location>
</feature>
<dbReference type="InterPro" id="IPR011249">
    <property type="entry name" value="Metalloenz_LuxS/M16"/>
</dbReference>
<evidence type="ECO:0000256" key="6">
    <source>
        <dbReference type="SAM" id="SignalP"/>
    </source>
</evidence>
<dbReference type="InterPro" id="IPR050626">
    <property type="entry name" value="Peptidase_M16"/>
</dbReference>
<accession>A0A6L8MPI9</accession>
<feature type="domain" description="Peptidase M16 C-terminal" evidence="8">
    <location>
        <begin position="695"/>
        <end position="871"/>
    </location>
</feature>
<evidence type="ECO:0000256" key="5">
    <source>
        <dbReference type="ARBA" id="ARBA00023049"/>
    </source>
</evidence>
<dbReference type="AlphaFoldDB" id="A0A6L8MPI9"/>
<dbReference type="EMBL" id="WWCP01000004">
    <property type="protein sequence ID" value="MYM81488.1"/>
    <property type="molecule type" value="Genomic_DNA"/>
</dbReference>